<comment type="caution">
    <text evidence="7">The sequence shown here is derived from an EMBL/GenBank/DDBJ whole genome shotgun (WGS) entry which is preliminary data.</text>
</comment>
<name>A0A3R8LSR0_9BURK</name>
<dbReference type="EMBL" id="RRUE01000001">
    <property type="protein sequence ID" value="RRN45362.1"/>
    <property type="molecule type" value="Genomic_DNA"/>
</dbReference>
<dbReference type="GO" id="GO:0005886">
    <property type="term" value="C:plasma membrane"/>
    <property type="evidence" value="ECO:0007669"/>
    <property type="project" value="UniProtKB-ARBA"/>
</dbReference>
<evidence type="ECO:0000256" key="5">
    <source>
        <dbReference type="ARBA" id="ARBA00023136"/>
    </source>
</evidence>
<dbReference type="OrthoDB" id="509049at2"/>
<protein>
    <submittedName>
        <fullName evidence="7">Energy-coupling factor transporter transmembrane protein EcfT</fullName>
    </submittedName>
</protein>
<feature type="transmembrane region" description="Helical" evidence="6">
    <location>
        <begin position="21"/>
        <end position="52"/>
    </location>
</feature>
<gene>
    <name evidence="7" type="ORF">EHV23_03860</name>
</gene>
<keyword evidence="4 6" id="KW-1133">Transmembrane helix</keyword>
<evidence type="ECO:0000256" key="4">
    <source>
        <dbReference type="ARBA" id="ARBA00022989"/>
    </source>
</evidence>
<proteinExistence type="inferred from homology"/>
<evidence type="ECO:0000256" key="2">
    <source>
        <dbReference type="ARBA" id="ARBA00008564"/>
    </source>
</evidence>
<evidence type="ECO:0000256" key="6">
    <source>
        <dbReference type="SAM" id="Phobius"/>
    </source>
</evidence>
<dbReference type="AlphaFoldDB" id="A0A3R8LSR0"/>
<evidence type="ECO:0000256" key="1">
    <source>
        <dbReference type="ARBA" id="ARBA00004141"/>
    </source>
</evidence>
<feature type="transmembrane region" description="Helical" evidence="6">
    <location>
        <begin position="64"/>
        <end position="83"/>
    </location>
</feature>
<comment type="subcellular location">
    <subcellularLocation>
        <location evidence="1">Membrane</location>
        <topology evidence="1">Multi-pass membrane protein</topology>
    </subcellularLocation>
</comment>
<keyword evidence="8" id="KW-1185">Reference proteome</keyword>
<dbReference type="InterPro" id="IPR003339">
    <property type="entry name" value="ABC/ECF_trnsptr_transmembrane"/>
</dbReference>
<sequence>MGSLYSDIPCWLHRVPAGLKLALLVVLGMVLFWLQSPAAFTVAGALALLLWLSLGAATRPARRLMVSVLVASGLVALFQLWMGRPDIAVSATLRLACTSCLGVALTVTTRPAALLDVLERLLQPLRVLGLSPERIALQLGLMLRFVEHFFVQWKKLDEAWRLRTGRPGSWRLIAPLTIQMLQTTRRVADALFARLGR</sequence>
<keyword evidence="5 6" id="KW-0472">Membrane</keyword>
<keyword evidence="3 6" id="KW-0812">Transmembrane</keyword>
<dbReference type="CDD" id="cd16914">
    <property type="entry name" value="EcfT"/>
    <property type="match status" value="1"/>
</dbReference>
<dbReference type="Pfam" id="PF02361">
    <property type="entry name" value="CbiQ"/>
    <property type="match status" value="1"/>
</dbReference>
<evidence type="ECO:0000256" key="3">
    <source>
        <dbReference type="ARBA" id="ARBA00022692"/>
    </source>
</evidence>
<reference evidence="7 8" key="1">
    <citation type="submission" date="2018-11" db="EMBL/GenBank/DDBJ databases">
        <title>Genome sequencing of Lautropia sp. KCOM 2505 (= ChDC F240).</title>
        <authorList>
            <person name="Kook J.-K."/>
            <person name="Park S.-N."/>
            <person name="Lim Y.K."/>
        </authorList>
    </citation>
    <scope>NUCLEOTIDE SEQUENCE [LARGE SCALE GENOMIC DNA]</scope>
    <source>
        <strain evidence="7 8">KCOM 2505</strain>
    </source>
</reference>
<comment type="similarity">
    <text evidence="2">Belongs to the CbiQ family.</text>
</comment>
<dbReference type="Proteomes" id="UP000270261">
    <property type="component" value="Unassembled WGS sequence"/>
</dbReference>
<dbReference type="RefSeq" id="WP_125094791.1">
    <property type="nucleotide sequence ID" value="NZ_RRUE01000001.1"/>
</dbReference>
<evidence type="ECO:0000313" key="7">
    <source>
        <dbReference type="EMBL" id="RRN45362.1"/>
    </source>
</evidence>
<evidence type="ECO:0000313" key="8">
    <source>
        <dbReference type="Proteomes" id="UP000270261"/>
    </source>
</evidence>
<organism evidence="7 8">
    <name type="scientific">Lautropia dentalis</name>
    <dbReference type="NCBI Taxonomy" id="2490857"/>
    <lineage>
        <taxon>Bacteria</taxon>
        <taxon>Pseudomonadati</taxon>
        <taxon>Pseudomonadota</taxon>
        <taxon>Betaproteobacteria</taxon>
        <taxon>Burkholderiales</taxon>
        <taxon>Burkholderiaceae</taxon>
        <taxon>Lautropia</taxon>
    </lineage>
</organism>
<accession>A0A3R8LSR0</accession>